<organism evidence="15 16">
    <name type="scientific">Nocardia terpenica</name>
    <dbReference type="NCBI Taxonomy" id="455432"/>
    <lineage>
        <taxon>Bacteria</taxon>
        <taxon>Bacillati</taxon>
        <taxon>Actinomycetota</taxon>
        <taxon>Actinomycetes</taxon>
        <taxon>Mycobacteriales</taxon>
        <taxon>Nocardiaceae</taxon>
        <taxon>Nocardia</taxon>
    </lineage>
</organism>
<evidence type="ECO:0000313" key="15">
    <source>
        <dbReference type="EMBL" id="KZM73492.1"/>
    </source>
</evidence>
<evidence type="ECO:0000256" key="2">
    <source>
        <dbReference type="ARBA" id="ARBA00002695"/>
    </source>
</evidence>
<reference evidence="15 16" key="1">
    <citation type="submission" date="2016-04" db="EMBL/GenBank/DDBJ databases">
        <authorList>
            <person name="Evans L.H."/>
            <person name="Alamgir A."/>
            <person name="Owens N."/>
            <person name="Weber N.D."/>
            <person name="Virtaneva K."/>
            <person name="Barbian K."/>
            <person name="Babar A."/>
            <person name="Rosenke K."/>
        </authorList>
    </citation>
    <scope>NUCLEOTIDE SEQUENCE [LARGE SCALE GENOMIC DNA]</scope>
    <source>
        <strain evidence="15 16">IFM 0406</strain>
    </source>
</reference>
<evidence type="ECO:0000256" key="6">
    <source>
        <dbReference type="ARBA" id="ARBA00011998"/>
    </source>
</evidence>
<dbReference type="CDD" id="cd01577">
    <property type="entry name" value="IPMI_Swivel"/>
    <property type="match status" value="1"/>
</dbReference>
<dbReference type="Gene3D" id="3.20.19.10">
    <property type="entry name" value="Aconitase, domain 4"/>
    <property type="match status" value="1"/>
</dbReference>
<dbReference type="InterPro" id="IPR015928">
    <property type="entry name" value="Aconitase/3IPM_dehydase_swvl"/>
</dbReference>
<dbReference type="OrthoDB" id="9777465at2"/>
<dbReference type="InterPro" id="IPR033940">
    <property type="entry name" value="IPMI_Swivel"/>
</dbReference>
<dbReference type="InterPro" id="IPR000573">
    <property type="entry name" value="AconitaseA/IPMdHydase_ssu_swvl"/>
</dbReference>
<evidence type="ECO:0000256" key="9">
    <source>
        <dbReference type="ARBA" id="ARBA00022605"/>
    </source>
</evidence>
<dbReference type="RefSeq" id="WP_067590943.1">
    <property type="nucleotide sequence ID" value="NZ_JABMCZ010000001.1"/>
</dbReference>
<dbReference type="Proteomes" id="UP000076512">
    <property type="component" value="Unassembled WGS sequence"/>
</dbReference>
<evidence type="ECO:0000256" key="13">
    <source>
        <dbReference type="ARBA" id="ARBA00033368"/>
    </source>
</evidence>
<gene>
    <name evidence="15" type="ORF">AWN90_33240</name>
</gene>
<evidence type="ECO:0000256" key="10">
    <source>
        <dbReference type="ARBA" id="ARBA00023239"/>
    </source>
</evidence>
<dbReference type="PANTHER" id="PTHR43345:SF5">
    <property type="entry name" value="3-ISOPROPYLMALATE DEHYDRATASE SMALL SUBUNIT"/>
    <property type="match status" value="1"/>
</dbReference>
<evidence type="ECO:0000256" key="1">
    <source>
        <dbReference type="ARBA" id="ARBA00000491"/>
    </source>
</evidence>
<keyword evidence="16" id="KW-1185">Reference proteome</keyword>
<evidence type="ECO:0000256" key="4">
    <source>
        <dbReference type="ARBA" id="ARBA00009845"/>
    </source>
</evidence>
<dbReference type="UniPathway" id="UPA00048">
    <property type="reaction ID" value="UER00071"/>
</dbReference>
<evidence type="ECO:0000256" key="5">
    <source>
        <dbReference type="ARBA" id="ARBA00011271"/>
    </source>
</evidence>
<dbReference type="AlphaFoldDB" id="A0A164MMF4"/>
<dbReference type="STRING" id="455432.AWN90_33240"/>
<accession>A0A164MMF4</accession>
<dbReference type="InterPro" id="IPR050075">
    <property type="entry name" value="LeuD"/>
</dbReference>
<comment type="pathway">
    <text evidence="3">Amino-acid biosynthesis; L-leucine biosynthesis; L-leucine from 3-methyl-2-oxobutanoate: step 2/4.</text>
</comment>
<evidence type="ECO:0000259" key="14">
    <source>
        <dbReference type="Pfam" id="PF00694"/>
    </source>
</evidence>
<keyword evidence="8" id="KW-0432">Leucine biosynthesis</keyword>
<name>A0A164MMF4_9NOCA</name>
<dbReference type="NCBIfam" id="NF002458">
    <property type="entry name" value="PRK01641.1"/>
    <property type="match status" value="1"/>
</dbReference>
<keyword evidence="9" id="KW-0028">Amino-acid biosynthesis</keyword>
<evidence type="ECO:0000256" key="12">
    <source>
        <dbReference type="ARBA" id="ARBA00031631"/>
    </source>
</evidence>
<dbReference type="PANTHER" id="PTHR43345">
    <property type="entry name" value="3-ISOPROPYLMALATE DEHYDRATASE SMALL SUBUNIT 2-RELATED-RELATED"/>
    <property type="match status" value="1"/>
</dbReference>
<sequence length="210" mass="23082">MTGDPLTVVRGIAAPLLRANIDTDAIAPSRVRMTALSKSGYAKALFANWRFDAQGREIADFVLNREPYRRACVLVAGANFGCGSSRETAVWALRQSGFRAVIAPSFGAIFEANCYRNGLLPLALSPAEHAELTTEIFDDQQVSAVEVDLERCRVGAAHGPVHHFAVDERGRRLLLEGLDTVGETLLSADLIENFRARDRLARPWIYRTAK</sequence>
<dbReference type="InterPro" id="IPR004431">
    <property type="entry name" value="3-IsopropMal_deHydase_ssu"/>
</dbReference>
<comment type="caution">
    <text evidence="15">The sequence shown here is derived from an EMBL/GenBank/DDBJ whole genome shotgun (WGS) entry which is preliminary data.</text>
</comment>
<dbReference type="NCBIfam" id="TIGR00171">
    <property type="entry name" value="leuD"/>
    <property type="match status" value="1"/>
</dbReference>
<proteinExistence type="inferred from homology"/>
<evidence type="ECO:0000256" key="7">
    <source>
        <dbReference type="ARBA" id="ARBA00017233"/>
    </source>
</evidence>
<dbReference type="EMBL" id="LWGR01000007">
    <property type="protein sequence ID" value="KZM73492.1"/>
    <property type="molecule type" value="Genomic_DNA"/>
</dbReference>
<evidence type="ECO:0000256" key="8">
    <source>
        <dbReference type="ARBA" id="ARBA00022430"/>
    </source>
</evidence>
<comment type="subunit">
    <text evidence="5">Heterodimer of LeuC and LeuD.</text>
</comment>
<dbReference type="SUPFAM" id="SSF52016">
    <property type="entry name" value="LeuD/IlvD-like"/>
    <property type="match status" value="1"/>
</dbReference>
<protein>
    <recommendedName>
        <fullName evidence="7">3-isopropylmalate dehydratase small subunit</fullName>
        <ecNumber evidence="6">4.2.1.33</ecNumber>
    </recommendedName>
    <alternativeName>
        <fullName evidence="12">Alpha-IPM isomerase</fullName>
    </alternativeName>
    <alternativeName>
        <fullName evidence="13">Isopropylmalate isomerase</fullName>
    </alternativeName>
</protein>
<comment type="catalytic activity">
    <reaction evidence="1">
        <text>(2R,3S)-3-isopropylmalate = (2S)-2-isopropylmalate</text>
        <dbReference type="Rhea" id="RHEA:32287"/>
        <dbReference type="ChEBI" id="CHEBI:1178"/>
        <dbReference type="ChEBI" id="CHEBI:35121"/>
        <dbReference type="EC" id="4.2.1.33"/>
    </reaction>
</comment>
<keyword evidence="11" id="KW-0100">Branched-chain amino acid biosynthesis</keyword>
<dbReference type="EC" id="4.2.1.33" evidence="6"/>
<comment type="function">
    <text evidence="2">Catalyzes the isomerization between 2-isopropylmalate and 3-isopropylmalate, via the formation of 2-isopropylmaleate.</text>
</comment>
<keyword evidence="10" id="KW-0456">Lyase</keyword>
<evidence type="ECO:0000256" key="3">
    <source>
        <dbReference type="ARBA" id="ARBA00004729"/>
    </source>
</evidence>
<evidence type="ECO:0000313" key="16">
    <source>
        <dbReference type="Proteomes" id="UP000076512"/>
    </source>
</evidence>
<dbReference type="GO" id="GO:0009316">
    <property type="term" value="C:3-isopropylmalate dehydratase complex"/>
    <property type="evidence" value="ECO:0007669"/>
    <property type="project" value="InterPro"/>
</dbReference>
<feature type="domain" description="Aconitase A/isopropylmalate dehydratase small subunit swivel" evidence="14">
    <location>
        <begin position="6"/>
        <end position="125"/>
    </location>
</feature>
<dbReference type="GO" id="GO:0009098">
    <property type="term" value="P:L-leucine biosynthetic process"/>
    <property type="evidence" value="ECO:0007669"/>
    <property type="project" value="UniProtKB-UniPathway"/>
</dbReference>
<dbReference type="GO" id="GO:0003861">
    <property type="term" value="F:3-isopropylmalate dehydratase activity"/>
    <property type="evidence" value="ECO:0007669"/>
    <property type="project" value="UniProtKB-EC"/>
</dbReference>
<dbReference type="Pfam" id="PF00694">
    <property type="entry name" value="Aconitase_C"/>
    <property type="match status" value="1"/>
</dbReference>
<evidence type="ECO:0000256" key="11">
    <source>
        <dbReference type="ARBA" id="ARBA00023304"/>
    </source>
</evidence>
<comment type="similarity">
    <text evidence="4">Belongs to the LeuD family. LeuD type 1 subfamily.</text>
</comment>